<sequence length="365" mass="40950">SEDQEVDTHISHGARFTFPPGYFACPLQKKLWFEIHPRLRLPRGSGRDPLAVGCDALRMQLERFSIRNRPNTYVVREVERFKTHVLLAVYGVDHPGQEICEVLADVLQKRLDHVTLSHLIDTLAKNTQTRLDSADVQFLQRDPVSPAGVFNYSIPNSMSQLLQPLNYYTHQHMQAVMPSARYKEDYGSGGTCTGERSAFQPLPFSGKQPDSYAPIFYLLVKSPQEGTRSTGIAAIELRFVTATGEMASLTTGRLNISTHQSLAPTFCNDEEREIAYKEMTHTTRYEHLKEMPESASSTKTPTSASDRRQQLRKRDSSDALPVASTPGLPADSSVRSKGTSVFSFETRRGSFTSELDRMSVDYVLP</sequence>
<dbReference type="AlphaFoldDB" id="A0A2G9TLC8"/>
<evidence type="ECO:0000256" key="1">
    <source>
        <dbReference type="SAM" id="MobiDB-lite"/>
    </source>
</evidence>
<feature type="compositionally biased region" description="Basic and acidic residues" evidence="1">
    <location>
        <begin position="305"/>
        <end position="317"/>
    </location>
</feature>
<protein>
    <submittedName>
        <fullName evidence="2">Uncharacterized protein</fullName>
    </submittedName>
</protein>
<name>A0A2G9TLC8_TELCI</name>
<feature type="compositionally biased region" description="Low complexity" evidence="1">
    <location>
        <begin position="294"/>
        <end position="304"/>
    </location>
</feature>
<gene>
    <name evidence="2" type="ORF">TELCIR_19771</name>
</gene>
<accession>A0A2G9TLC8</accession>
<dbReference type="PANTHER" id="PTHR14918:SF3">
    <property type="entry name" value="KICSTOR COMPLEX PROTEIN SZT2"/>
    <property type="match status" value="1"/>
</dbReference>
<feature type="non-terminal residue" evidence="2">
    <location>
        <position position="1"/>
    </location>
</feature>
<dbReference type="InterPro" id="IPR033228">
    <property type="entry name" value="SZT2"/>
</dbReference>
<reference evidence="2 3" key="1">
    <citation type="submission" date="2015-09" db="EMBL/GenBank/DDBJ databases">
        <title>Draft genome of the parasitic nematode Teladorsagia circumcincta isolate WARC Sus (inbred).</title>
        <authorList>
            <person name="Mitreva M."/>
        </authorList>
    </citation>
    <scope>NUCLEOTIDE SEQUENCE [LARGE SCALE GENOMIC DNA]</scope>
    <source>
        <strain evidence="2 3">S</strain>
    </source>
</reference>
<dbReference type="GO" id="GO:0005777">
    <property type="term" value="C:peroxisome"/>
    <property type="evidence" value="ECO:0007669"/>
    <property type="project" value="InterPro"/>
</dbReference>
<dbReference type="EMBL" id="KZ359883">
    <property type="protein sequence ID" value="PIO58786.1"/>
    <property type="molecule type" value="Genomic_DNA"/>
</dbReference>
<evidence type="ECO:0000313" key="2">
    <source>
        <dbReference type="EMBL" id="PIO58786.1"/>
    </source>
</evidence>
<dbReference type="Proteomes" id="UP000230423">
    <property type="component" value="Unassembled WGS sequence"/>
</dbReference>
<keyword evidence="3" id="KW-1185">Reference proteome</keyword>
<feature type="region of interest" description="Disordered" evidence="1">
    <location>
        <begin position="287"/>
        <end position="339"/>
    </location>
</feature>
<dbReference type="PANTHER" id="PTHR14918">
    <property type="entry name" value="KICSTOR COMPLEX PROTEIN SZT2"/>
    <property type="match status" value="1"/>
</dbReference>
<proteinExistence type="predicted"/>
<dbReference type="OrthoDB" id="43547at2759"/>
<evidence type="ECO:0000313" key="3">
    <source>
        <dbReference type="Proteomes" id="UP000230423"/>
    </source>
</evidence>
<organism evidence="2 3">
    <name type="scientific">Teladorsagia circumcincta</name>
    <name type="common">Brown stomach worm</name>
    <name type="synonym">Ostertagia circumcincta</name>
    <dbReference type="NCBI Taxonomy" id="45464"/>
    <lineage>
        <taxon>Eukaryota</taxon>
        <taxon>Metazoa</taxon>
        <taxon>Ecdysozoa</taxon>
        <taxon>Nematoda</taxon>
        <taxon>Chromadorea</taxon>
        <taxon>Rhabditida</taxon>
        <taxon>Rhabditina</taxon>
        <taxon>Rhabditomorpha</taxon>
        <taxon>Strongyloidea</taxon>
        <taxon>Trichostrongylidae</taxon>
        <taxon>Teladorsagia</taxon>
    </lineage>
</organism>
<feature type="non-terminal residue" evidence="2">
    <location>
        <position position="365"/>
    </location>
</feature>